<dbReference type="SMR" id="D6RCI1"/>
<organism evidence="1 3">
    <name type="scientific">Mus musculus</name>
    <name type="common">Mouse</name>
    <dbReference type="NCBI Taxonomy" id="10090"/>
    <lineage>
        <taxon>Eukaryota</taxon>
        <taxon>Metazoa</taxon>
        <taxon>Chordata</taxon>
        <taxon>Craniata</taxon>
        <taxon>Vertebrata</taxon>
        <taxon>Euteleostomi</taxon>
        <taxon>Mammalia</taxon>
        <taxon>Eutheria</taxon>
        <taxon>Euarchontoglires</taxon>
        <taxon>Glires</taxon>
        <taxon>Rodentia</taxon>
        <taxon>Myomorpha</taxon>
        <taxon>Muroidea</taxon>
        <taxon>Muridae</taxon>
        <taxon>Murinae</taxon>
        <taxon>Mus</taxon>
        <taxon>Mus</taxon>
    </lineage>
</organism>
<dbReference type="ExpressionAtlas" id="D6RCI1">
    <property type="expression patterns" value="baseline and differential"/>
</dbReference>
<dbReference type="AGR" id="MGI:1918617"/>
<dbReference type="MGI" id="MGI:1918617">
    <property type="gene designation" value="Chst9"/>
</dbReference>
<dbReference type="HOGENOM" id="CLU_3105735_0_0_1"/>
<evidence type="ECO:0000313" key="2">
    <source>
        <dbReference type="MGI" id="MGI:1918617"/>
    </source>
</evidence>
<evidence type="ECO:0000313" key="1">
    <source>
        <dbReference type="Ensembl" id="ENSMUSP00000121484.2"/>
    </source>
</evidence>
<dbReference type="Bgee" id="ENSMUSG00000047161">
    <property type="expression patterns" value="Expressed in conjunctival fornix and 50 other cell types or tissues"/>
</dbReference>
<gene>
    <name evidence="1 2" type="primary">Chst9</name>
</gene>
<dbReference type="Ensembl" id="ENSMUST00000130553.2">
    <property type="protein sequence ID" value="ENSMUSP00000121484.2"/>
    <property type="gene ID" value="ENSMUSG00000047161.13"/>
</dbReference>
<keyword evidence="3" id="KW-1185">Reference proteome</keyword>
<reference evidence="1 3" key="2">
    <citation type="journal article" date="2011" name="PLoS Biol.">
        <title>Modernizing reference genome assemblies.</title>
        <authorList>
            <person name="Church D.M."/>
            <person name="Schneider V.A."/>
            <person name="Graves T."/>
            <person name="Auger K."/>
            <person name="Cunningham F."/>
            <person name="Bouk N."/>
            <person name="Chen H.C."/>
            <person name="Agarwala R."/>
            <person name="McLaren W.M."/>
            <person name="Ritchie G.R."/>
            <person name="Albracht D."/>
            <person name="Kremitzki M."/>
            <person name="Rock S."/>
            <person name="Kotkiewicz H."/>
            <person name="Kremitzki C."/>
            <person name="Wollam A."/>
            <person name="Trani L."/>
            <person name="Fulton L."/>
            <person name="Fulton R."/>
            <person name="Matthews L."/>
            <person name="Whitehead S."/>
            <person name="Chow W."/>
            <person name="Torrance J."/>
            <person name="Dunn M."/>
            <person name="Harden G."/>
            <person name="Threadgold G."/>
            <person name="Wood J."/>
            <person name="Collins J."/>
            <person name="Heath P."/>
            <person name="Griffiths G."/>
            <person name="Pelan S."/>
            <person name="Grafham D."/>
            <person name="Eichler E.E."/>
            <person name="Weinstock G."/>
            <person name="Mardis E.R."/>
            <person name="Wilson R.K."/>
            <person name="Howe K."/>
            <person name="Flicek P."/>
            <person name="Hubbard T."/>
        </authorList>
    </citation>
    <scope>NUCLEOTIDE SEQUENCE [LARGE SCALE GENOMIC DNA]</scope>
    <source>
        <strain evidence="1 3">C57BL/6J</strain>
    </source>
</reference>
<name>D6RCI1_MOUSE</name>
<dbReference type="Antibodypedia" id="2549">
    <property type="antibodies" value="134 antibodies from 23 providers"/>
</dbReference>
<evidence type="ECO:0000313" key="3">
    <source>
        <dbReference type="Proteomes" id="UP000000589"/>
    </source>
</evidence>
<sequence length="51" mass="5891">MKAKQVFFSVLLFGTAGLLLFMYLQAWIEEHHTGKIEKKRDQKGVSGVPRR</sequence>
<proteinExistence type="predicted"/>
<dbReference type="GeneTree" id="ENSGT00940000160563"/>
<accession>D6RCI1</accession>
<dbReference type="Proteomes" id="UP000000589">
    <property type="component" value="Chromosome 18"/>
</dbReference>
<reference evidence="1" key="3">
    <citation type="submission" date="2025-08" db="UniProtKB">
        <authorList>
            <consortium name="Ensembl"/>
        </authorList>
    </citation>
    <scope>IDENTIFICATION</scope>
    <source>
        <strain evidence="1">C57BL/6J</strain>
    </source>
</reference>
<protein>
    <submittedName>
        <fullName evidence="1">Carbohydrate sulfotransferase 9</fullName>
    </submittedName>
</protein>
<dbReference type="VEuPathDB" id="HostDB:ENSMUSG00000047161"/>
<reference evidence="1" key="4">
    <citation type="submission" date="2025-09" db="UniProtKB">
        <authorList>
            <consortium name="Ensembl"/>
        </authorList>
    </citation>
    <scope>IDENTIFICATION</scope>
    <source>
        <strain evidence="1">C57BL/6J</strain>
    </source>
</reference>
<dbReference type="AlphaFoldDB" id="D6RCI1"/>
<reference evidence="1 3" key="1">
    <citation type="journal article" date="2009" name="PLoS Biol.">
        <title>Lineage-specific biology revealed by a finished genome assembly of the mouse.</title>
        <authorList>
            <consortium name="Mouse Genome Sequencing Consortium"/>
            <person name="Church D.M."/>
            <person name="Goodstadt L."/>
            <person name="Hillier L.W."/>
            <person name="Zody M.C."/>
            <person name="Goldstein S."/>
            <person name="She X."/>
            <person name="Bult C.J."/>
            <person name="Agarwala R."/>
            <person name="Cherry J.L."/>
            <person name="DiCuccio M."/>
            <person name="Hlavina W."/>
            <person name="Kapustin Y."/>
            <person name="Meric P."/>
            <person name="Maglott D."/>
            <person name="Birtle Z."/>
            <person name="Marques A.C."/>
            <person name="Graves T."/>
            <person name="Zhou S."/>
            <person name="Teague B."/>
            <person name="Potamousis K."/>
            <person name="Churas C."/>
            <person name="Place M."/>
            <person name="Herschleb J."/>
            <person name="Runnheim R."/>
            <person name="Forrest D."/>
            <person name="Amos-Landgraf J."/>
            <person name="Schwartz D.C."/>
            <person name="Cheng Z."/>
            <person name="Lindblad-Toh K."/>
            <person name="Eichler E.E."/>
            <person name="Ponting C.P."/>
        </authorList>
    </citation>
    <scope>NUCLEOTIDE SEQUENCE [LARGE SCALE GENOMIC DNA]</scope>
    <source>
        <strain evidence="1 3">C57BL/6J</strain>
    </source>
</reference>